<feature type="transmembrane region" description="Helical" evidence="6">
    <location>
        <begin position="42"/>
        <end position="62"/>
    </location>
</feature>
<keyword evidence="5 6" id="KW-0472">Membrane</keyword>
<gene>
    <name evidence="7" type="ordered locus">MARTH_orf822</name>
</gene>
<dbReference type="STRING" id="243272.MARTH_orf822"/>
<feature type="transmembrane region" description="Helical" evidence="6">
    <location>
        <begin position="82"/>
        <end position="100"/>
    </location>
</feature>
<dbReference type="Proteomes" id="UP000008812">
    <property type="component" value="Chromosome"/>
</dbReference>
<feature type="transmembrane region" description="Helical" evidence="6">
    <location>
        <begin position="134"/>
        <end position="155"/>
    </location>
</feature>
<feature type="transmembrane region" description="Helical" evidence="6">
    <location>
        <begin position="107"/>
        <end position="128"/>
    </location>
</feature>
<dbReference type="EMBL" id="CP001047">
    <property type="protein sequence ID" value="ACF07550.1"/>
    <property type="molecule type" value="Genomic_DNA"/>
</dbReference>
<dbReference type="GO" id="GO:0022857">
    <property type="term" value="F:transmembrane transporter activity"/>
    <property type="evidence" value="ECO:0007669"/>
    <property type="project" value="InterPro"/>
</dbReference>
<dbReference type="Pfam" id="PF02653">
    <property type="entry name" value="BPD_transp_2"/>
    <property type="match status" value="1"/>
</dbReference>
<reference evidence="7 8" key="1">
    <citation type="journal article" date="2008" name="Infect. Immun.">
        <title>Genome of Mycoplasma arthritidis.</title>
        <authorList>
            <person name="Dybvig K."/>
            <person name="Zuhua C."/>
            <person name="Lao P."/>
            <person name="Jordan D.S."/>
            <person name="French C.T."/>
            <person name="Tu A.H."/>
            <person name="Loraine A.E."/>
        </authorList>
    </citation>
    <scope>NUCLEOTIDE SEQUENCE [LARGE SCALE GENOMIC DNA]</scope>
    <source>
        <strain evidence="7 8">158L3-1</strain>
    </source>
</reference>
<evidence type="ECO:0000256" key="6">
    <source>
        <dbReference type="SAM" id="Phobius"/>
    </source>
</evidence>
<feature type="transmembrane region" description="Helical" evidence="6">
    <location>
        <begin position="222"/>
        <end position="242"/>
    </location>
</feature>
<dbReference type="PANTHER" id="PTHR47089:SF1">
    <property type="entry name" value="GUANOSINE ABC TRANSPORTER PERMEASE PROTEIN NUPP"/>
    <property type="match status" value="1"/>
</dbReference>
<keyword evidence="3 6" id="KW-0812">Transmembrane</keyword>
<keyword evidence="4 6" id="KW-1133">Transmembrane helix</keyword>
<feature type="transmembrane region" description="Helical" evidence="6">
    <location>
        <begin position="270"/>
        <end position="292"/>
    </location>
</feature>
<dbReference type="RefSeq" id="WP_012498507.1">
    <property type="nucleotide sequence ID" value="NC_011025.1"/>
</dbReference>
<evidence type="ECO:0000256" key="1">
    <source>
        <dbReference type="ARBA" id="ARBA00004651"/>
    </source>
</evidence>
<dbReference type="GO" id="GO:0005886">
    <property type="term" value="C:plasma membrane"/>
    <property type="evidence" value="ECO:0007669"/>
    <property type="project" value="UniProtKB-SubCell"/>
</dbReference>
<protein>
    <submittedName>
        <fullName evidence="7">Sugar ABC transporter permease protein</fullName>
    </submittedName>
</protein>
<feature type="transmembrane region" description="Helical" evidence="6">
    <location>
        <begin position="357"/>
        <end position="382"/>
    </location>
</feature>
<evidence type="ECO:0000256" key="3">
    <source>
        <dbReference type="ARBA" id="ARBA00022692"/>
    </source>
</evidence>
<dbReference type="CDD" id="cd06580">
    <property type="entry name" value="TM_PBP1_transp_TpRbsC_like"/>
    <property type="match status" value="1"/>
</dbReference>
<dbReference type="InterPro" id="IPR001851">
    <property type="entry name" value="ABC_transp_permease"/>
</dbReference>
<evidence type="ECO:0000313" key="7">
    <source>
        <dbReference type="EMBL" id="ACF07550.1"/>
    </source>
</evidence>
<evidence type="ECO:0000256" key="5">
    <source>
        <dbReference type="ARBA" id="ARBA00023136"/>
    </source>
</evidence>
<name>B3PNE8_META1</name>
<evidence type="ECO:0000256" key="2">
    <source>
        <dbReference type="ARBA" id="ARBA00022475"/>
    </source>
</evidence>
<dbReference type="PANTHER" id="PTHR47089">
    <property type="entry name" value="ABC TRANSPORTER, PERMEASE PROTEIN"/>
    <property type="match status" value="1"/>
</dbReference>
<evidence type="ECO:0000256" key="4">
    <source>
        <dbReference type="ARBA" id="ARBA00022989"/>
    </source>
</evidence>
<dbReference type="AlphaFoldDB" id="B3PNE8"/>
<keyword evidence="8" id="KW-1185">Reference proteome</keyword>
<accession>B3PNE8</accession>
<organism evidence="7 8">
    <name type="scientific">Metamycoplasma arthritidis (strain 158L3-1)</name>
    <name type="common">Mycoplasma arthritidis</name>
    <dbReference type="NCBI Taxonomy" id="243272"/>
    <lineage>
        <taxon>Bacteria</taxon>
        <taxon>Bacillati</taxon>
        <taxon>Mycoplasmatota</taxon>
        <taxon>Mycoplasmoidales</taxon>
        <taxon>Metamycoplasmataceae</taxon>
        <taxon>Metamycoplasma</taxon>
    </lineage>
</organism>
<feature type="transmembrane region" description="Helical" evidence="6">
    <location>
        <begin position="312"/>
        <end position="336"/>
    </location>
</feature>
<proteinExistence type="predicted"/>
<dbReference type="HOGENOM" id="CLU_430110_0_0_14"/>
<evidence type="ECO:0000313" key="8">
    <source>
        <dbReference type="Proteomes" id="UP000008812"/>
    </source>
</evidence>
<dbReference type="eggNOG" id="COG4603">
    <property type="taxonomic scope" value="Bacteria"/>
</dbReference>
<sequence>MQTKQENQQSYPSKLQSFGAKIREYFKLDQTRSTGRKIASSLWAIFFGLMAAMVFIAIVTKNNPFSFFSLLITGLQSDPKTFRQYFLVFAFAGLASALAFKGGLFNIGISGQMMISGLFSFAIFITIGKSNLSIGLLLLGLLGTLILSFLVAMIAGVLKAYLNVHEVITTILLNWIIVQISSFIFGQETPIFSAAKRSKFISTEYVGTKTGSFSITPSIEQGFSIAGFILLFVLVFAIWYILKFTTIGYKIKMLGISKTNGKYMGVNDKMLTAIIMGFSGMIAGLAGFYFFMFKEGAIYRYVDSPLAIGFEAIAISLLALNSPIGIVFTSIFYGILYNGRIYIQAAPLYLDSDYISIVTALILYFAAISQLLMSFKLGLFVWKSALLSSKKEYWARVKLHRAKLKLYSLKTKLAKKVHYISMNIKTTNQETMLAKYRMLKETYDRLIAEQELNVTHYKNLLALTEKFENNLQMANYSVYKLKQEYATKIKSQKQMSKSTSNVTVVNQETLMQLQKEAIVAIADAKATRSQTIAHLKATFKEETTALNKQFEIDLDLLRKKDFKVTQIPFVLSENSNKEKIVVLEKEFNLNKDKFLTKALDYKTTDAETLENFAVIAAKNRELGAQCFALGKFAKRDIAQNHSALRKSEVTRHSIQINNLYATAMLYLKTRVPKGEMK</sequence>
<keyword evidence="2" id="KW-1003">Cell membrane</keyword>
<comment type="subcellular location">
    <subcellularLocation>
        <location evidence="1">Cell membrane</location>
        <topology evidence="1">Multi-pass membrane protein</topology>
    </subcellularLocation>
</comment>
<feature type="transmembrane region" description="Helical" evidence="6">
    <location>
        <begin position="167"/>
        <end position="186"/>
    </location>
</feature>
<dbReference type="KEGG" id="mat:MARTH_orf822"/>